<evidence type="ECO:0000313" key="1">
    <source>
        <dbReference type="EMBL" id="NIY48563.1"/>
    </source>
</evidence>
<evidence type="ECO:0008006" key="3">
    <source>
        <dbReference type="Google" id="ProtNLM"/>
    </source>
</evidence>
<dbReference type="RefSeq" id="WP_167612537.1">
    <property type="nucleotide sequence ID" value="NZ_SOYS01000006.1"/>
</dbReference>
<dbReference type="SUPFAM" id="SSF55331">
    <property type="entry name" value="Tautomerase/MIF"/>
    <property type="match status" value="1"/>
</dbReference>
<dbReference type="EMBL" id="SOYS01000006">
    <property type="protein sequence ID" value="NIY48563.1"/>
    <property type="molecule type" value="Genomic_DNA"/>
</dbReference>
<protein>
    <recommendedName>
        <fullName evidence="3">4-oxalocrotonate tautomerase</fullName>
    </recommendedName>
</protein>
<proteinExistence type="predicted"/>
<organism evidence="1 2">
    <name type="scientific">Cedecea colo</name>
    <dbReference type="NCBI Taxonomy" id="2552946"/>
    <lineage>
        <taxon>Bacteria</taxon>
        <taxon>Pseudomonadati</taxon>
        <taxon>Pseudomonadota</taxon>
        <taxon>Gammaproteobacteria</taxon>
        <taxon>Enterobacterales</taxon>
        <taxon>Enterobacteriaceae</taxon>
        <taxon>Cedecea</taxon>
    </lineage>
</organism>
<dbReference type="Proteomes" id="UP000697927">
    <property type="component" value="Unassembled WGS sequence"/>
</dbReference>
<dbReference type="InterPro" id="IPR014347">
    <property type="entry name" value="Tautomerase/MIF_sf"/>
</dbReference>
<reference evidence="1 2" key="1">
    <citation type="journal article" date="2020" name="Microorganisms">
        <title>Polyphasic Characterisation of Cedecea colo sp. nov., a New Enteric Bacterium Isolated from the Koala Hindgut.</title>
        <authorList>
            <person name="Boath J.M."/>
            <person name="Dakhal S."/>
            <person name="Van T.T.H."/>
            <person name="Moore R.J."/>
            <person name="Dekiwadia C."/>
            <person name="Macreadie I.G."/>
        </authorList>
    </citation>
    <scope>NUCLEOTIDE SEQUENCE [LARGE SCALE GENOMIC DNA]</scope>
    <source>
        <strain evidence="1 2">ZA</strain>
    </source>
</reference>
<sequence length="130" mass="14724">MPIVTVTLPEQISDSAKASISEEIVNLTSRLLNKREQVTVVKFVAGHADFFNLGKRPKGTFPFDVEIKITTGTNNESEKVEWIESTWKVMNNYFKTGDSFPCYISIIEVEGNNWGFNGITQYNRTLANQK</sequence>
<name>A0ABX0VP40_9ENTR</name>
<evidence type="ECO:0000313" key="2">
    <source>
        <dbReference type="Proteomes" id="UP000697927"/>
    </source>
</evidence>
<gene>
    <name evidence="1" type="ORF">E2L00_13875</name>
</gene>
<comment type="caution">
    <text evidence="1">The sequence shown here is derived from an EMBL/GenBank/DDBJ whole genome shotgun (WGS) entry which is preliminary data.</text>
</comment>
<dbReference type="Gene3D" id="3.30.429.10">
    <property type="entry name" value="Macrophage Migration Inhibitory Factor"/>
    <property type="match status" value="1"/>
</dbReference>
<accession>A0ABX0VP40</accession>
<keyword evidence="2" id="KW-1185">Reference proteome</keyword>